<feature type="transmembrane region" description="Helical" evidence="6">
    <location>
        <begin position="12"/>
        <end position="33"/>
    </location>
</feature>
<keyword evidence="3 6" id="KW-0812">Transmembrane</keyword>
<proteinExistence type="predicted"/>
<dbReference type="GO" id="GO:0016020">
    <property type="term" value="C:membrane"/>
    <property type="evidence" value="ECO:0007669"/>
    <property type="project" value="UniProtKB-SubCell"/>
</dbReference>
<accession>A0A5D4UAC8</accession>
<evidence type="ECO:0000313" key="7">
    <source>
        <dbReference type="EMBL" id="TYS84274.1"/>
    </source>
</evidence>
<keyword evidence="2" id="KW-0813">Transport</keyword>
<protein>
    <submittedName>
        <fullName evidence="7">Peptide ABC transporter permease</fullName>
    </submittedName>
</protein>
<comment type="subcellular location">
    <subcellularLocation>
        <location evidence="1">Membrane</location>
        <topology evidence="1">Multi-pass membrane protein</topology>
    </subcellularLocation>
</comment>
<dbReference type="SUPFAM" id="SSF161098">
    <property type="entry name" value="MetI-like"/>
    <property type="match status" value="1"/>
</dbReference>
<feature type="transmembrane region" description="Helical" evidence="6">
    <location>
        <begin position="80"/>
        <end position="108"/>
    </location>
</feature>
<evidence type="ECO:0000256" key="3">
    <source>
        <dbReference type="ARBA" id="ARBA00022692"/>
    </source>
</evidence>
<gene>
    <name evidence="7" type="ORF">FZC80_01980</name>
</gene>
<evidence type="ECO:0000256" key="6">
    <source>
        <dbReference type="SAM" id="Phobius"/>
    </source>
</evidence>
<keyword evidence="4 6" id="KW-1133">Transmembrane helix</keyword>
<evidence type="ECO:0000313" key="8">
    <source>
        <dbReference type="Proteomes" id="UP000325054"/>
    </source>
</evidence>
<keyword evidence="5 6" id="KW-0472">Membrane</keyword>
<evidence type="ECO:0000256" key="2">
    <source>
        <dbReference type="ARBA" id="ARBA00022448"/>
    </source>
</evidence>
<sequence length="332" mass="37800">MLLKNKKFLIGFTFIIVLTLLSVMYSIFLYKIIPDPPKMIYGENNKLTDAPPYPPSFKFLLGVDRFGGDVFWKVIDGAKYTIAIAVIVSLFRIILSLIGSLIYTFYLGKLRFFIEAGIRAYRFIPAVILAIIFFVAVNMPDITPMELVIQQTLILVIIGIVPLVGYLAAETRVFLDFDFISCSRILGASKGWIIKAHIFRYLRPRLFILFTQQVAQTLLLLVHLGVFQIVIGKEEKITSFNALASSDMVTLSLSNEWSGLIGLSYQELMLDKWIIVGPSIGFVLTIYSFRLMGKGIEESFTTREEVKEDLVIEDNREIKPFIEKKPFDLKHN</sequence>
<dbReference type="AlphaFoldDB" id="A0A5D4UAC8"/>
<dbReference type="Proteomes" id="UP000325054">
    <property type="component" value="Unassembled WGS sequence"/>
</dbReference>
<dbReference type="InterPro" id="IPR035906">
    <property type="entry name" value="MetI-like_sf"/>
</dbReference>
<feature type="transmembrane region" description="Helical" evidence="6">
    <location>
        <begin position="120"/>
        <end position="137"/>
    </location>
</feature>
<dbReference type="Gene3D" id="1.10.3720.10">
    <property type="entry name" value="MetI-like"/>
    <property type="match status" value="1"/>
</dbReference>
<dbReference type="GO" id="GO:0055085">
    <property type="term" value="P:transmembrane transport"/>
    <property type="evidence" value="ECO:0007669"/>
    <property type="project" value="InterPro"/>
</dbReference>
<evidence type="ECO:0000256" key="4">
    <source>
        <dbReference type="ARBA" id="ARBA00022989"/>
    </source>
</evidence>
<dbReference type="PANTHER" id="PTHR43839:SF3">
    <property type="entry name" value="OLIGOPEPTIDE ABC TRANSPORTER, PERMEASE PROTEIN"/>
    <property type="match status" value="1"/>
</dbReference>
<dbReference type="InterPro" id="IPR000515">
    <property type="entry name" value="MetI-like"/>
</dbReference>
<feature type="transmembrane region" description="Helical" evidence="6">
    <location>
        <begin position="206"/>
        <end position="231"/>
    </location>
</feature>
<dbReference type="RefSeq" id="WP_148990617.1">
    <property type="nucleotide sequence ID" value="NZ_VTEW01000001.1"/>
</dbReference>
<evidence type="ECO:0000256" key="5">
    <source>
        <dbReference type="ARBA" id="ARBA00023136"/>
    </source>
</evidence>
<dbReference type="OrthoDB" id="2155652at2"/>
<dbReference type="EMBL" id="VTEW01000001">
    <property type="protein sequence ID" value="TYS84274.1"/>
    <property type="molecule type" value="Genomic_DNA"/>
</dbReference>
<comment type="caution">
    <text evidence="7">The sequence shown here is derived from an EMBL/GenBank/DDBJ whole genome shotgun (WGS) entry which is preliminary data.</text>
</comment>
<reference evidence="7 8" key="1">
    <citation type="submission" date="2019-08" db="EMBL/GenBank/DDBJ databases">
        <title>Bacillus genomes from the desert of Cuatro Cienegas, Coahuila.</title>
        <authorList>
            <person name="Olmedo-Alvarez G."/>
        </authorList>
    </citation>
    <scope>NUCLEOTIDE SEQUENCE [LARGE SCALE GENOMIC DNA]</scope>
    <source>
        <strain evidence="7 8">CH451a_14T</strain>
    </source>
</reference>
<dbReference type="CDD" id="cd06261">
    <property type="entry name" value="TM_PBP2"/>
    <property type="match status" value="1"/>
</dbReference>
<evidence type="ECO:0000256" key="1">
    <source>
        <dbReference type="ARBA" id="ARBA00004141"/>
    </source>
</evidence>
<organism evidence="7 8">
    <name type="scientific">Rossellomorea aquimaris</name>
    <dbReference type="NCBI Taxonomy" id="189382"/>
    <lineage>
        <taxon>Bacteria</taxon>
        <taxon>Bacillati</taxon>
        <taxon>Bacillota</taxon>
        <taxon>Bacilli</taxon>
        <taxon>Bacillales</taxon>
        <taxon>Bacillaceae</taxon>
        <taxon>Rossellomorea</taxon>
    </lineage>
</organism>
<name>A0A5D4UAC8_9BACI</name>
<feature type="transmembrane region" description="Helical" evidence="6">
    <location>
        <begin position="149"/>
        <end position="169"/>
    </location>
</feature>
<dbReference type="PANTHER" id="PTHR43839">
    <property type="entry name" value="OPPC IN A BINDING PROTEIN-DEPENDENT TRANSPORT SYSTEM"/>
    <property type="match status" value="1"/>
</dbReference>
<feature type="transmembrane region" description="Helical" evidence="6">
    <location>
        <begin position="273"/>
        <end position="293"/>
    </location>
</feature>